<dbReference type="EMBL" id="JAHGAW010000012">
    <property type="protein sequence ID" value="MBT2188650.1"/>
    <property type="molecule type" value="Genomic_DNA"/>
</dbReference>
<dbReference type="Gene3D" id="1.10.760.10">
    <property type="entry name" value="Cytochrome c-like domain"/>
    <property type="match status" value="2"/>
</dbReference>
<dbReference type="RefSeq" id="WP_214624907.1">
    <property type="nucleotide sequence ID" value="NZ_JAHGAW010000012.1"/>
</dbReference>
<dbReference type="SUPFAM" id="SSF46626">
    <property type="entry name" value="Cytochrome c"/>
    <property type="match status" value="2"/>
</dbReference>
<keyword evidence="4" id="KW-0249">Electron transport</keyword>
<dbReference type="InterPro" id="IPR036909">
    <property type="entry name" value="Cyt_c-like_dom_sf"/>
</dbReference>
<dbReference type="Pfam" id="PF13442">
    <property type="entry name" value="Cytochrome_CBB3"/>
    <property type="match status" value="2"/>
</dbReference>
<organism evidence="8 9">
    <name type="scientific">Sphingobium nicotianae</name>
    <dbReference type="NCBI Taxonomy" id="2782607"/>
    <lineage>
        <taxon>Bacteria</taxon>
        <taxon>Pseudomonadati</taxon>
        <taxon>Pseudomonadota</taxon>
        <taxon>Alphaproteobacteria</taxon>
        <taxon>Sphingomonadales</taxon>
        <taxon>Sphingomonadaceae</taxon>
        <taxon>Sphingobium</taxon>
    </lineage>
</organism>
<evidence type="ECO:0000256" key="5">
    <source>
        <dbReference type="ARBA" id="ARBA00023004"/>
    </source>
</evidence>
<dbReference type="GO" id="GO:0020037">
    <property type="term" value="F:heme binding"/>
    <property type="evidence" value="ECO:0007669"/>
    <property type="project" value="InterPro"/>
</dbReference>
<dbReference type="PROSITE" id="PS51007">
    <property type="entry name" value="CYTC"/>
    <property type="match status" value="2"/>
</dbReference>
<evidence type="ECO:0000259" key="7">
    <source>
        <dbReference type="PROSITE" id="PS51007"/>
    </source>
</evidence>
<evidence type="ECO:0000256" key="1">
    <source>
        <dbReference type="ARBA" id="ARBA00022448"/>
    </source>
</evidence>
<keyword evidence="5 6" id="KW-0408">Iron</keyword>
<sequence length="217" mass="23307">MRKLTFAVACCVFSAMLLRDPVEARLGAQSSDALTAPYETRDPGQRQYVRQGCYQCHGLVGQGSILSGPSLSPLRIDSDAFRRYVRNPKGAMPPYTKRVLADADLDSIEAFIRSLPPGRPYKTIPALARVGSSSDHAAEPQLSPSGRAIYQRHCAACHGESREGGIAPSLIGAGRKRDVAAIAALLANPPRGMPKLSPQPLTNKDVEAVARFVADVR</sequence>
<evidence type="ECO:0000313" key="9">
    <source>
        <dbReference type="Proteomes" id="UP001138757"/>
    </source>
</evidence>
<keyword evidence="9" id="KW-1185">Reference proteome</keyword>
<evidence type="ECO:0000256" key="3">
    <source>
        <dbReference type="ARBA" id="ARBA00022723"/>
    </source>
</evidence>
<keyword evidence="3 6" id="KW-0479">Metal-binding</keyword>
<feature type="domain" description="Cytochrome c" evidence="7">
    <location>
        <begin position="39"/>
        <end position="116"/>
    </location>
</feature>
<name>A0A9X1DEC1_9SPHN</name>
<dbReference type="InterPro" id="IPR009056">
    <property type="entry name" value="Cyt_c-like_dom"/>
</dbReference>
<dbReference type="PANTHER" id="PTHR37823">
    <property type="entry name" value="CYTOCHROME C-553-LIKE"/>
    <property type="match status" value="1"/>
</dbReference>
<comment type="caution">
    <text evidence="8">The sequence shown here is derived from an EMBL/GenBank/DDBJ whole genome shotgun (WGS) entry which is preliminary data.</text>
</comment>
<dbReference type="GO" id="GO:0009055">
    <property type="term" value="F:electron transfer activity"/>
    <property type="evidence" value="ECO:0007669"/>
    <property type="project" value="InterPro"/>
</dbReference>
<accession>A0A9X1DEC1</accession>
<evidence type="ECO:0000256" key="6">
    <source>
        <dbReference type="PROSITE-ProRule" id="PRU00433"/>
    </source>
</evidence>
<dbReference type="AlphaFoldDB" id="A0A9X1DEC1"/>
<protein>
    <submittedName>
        <fullName evidence="8">C-type cytochrome</fullName>
    </submittedName>
</protein>
<dbReference type="PANTHER" id="PTHR37823:SF4">
    <property type="entry name" value="MENAQUINOL-CYTOCHROME C REDUCTASE CYTOCHROME B_C SUBUNIT"/>
    <property type="match status" value="1"/>
</dbReference>
<feature type="domain" description="Cytochrome c" evidence="7">
    <location>
        <begin position="141"/>
        <end position="217"/>
    </location>
</feature>
<keyword evidence="1" id="KW-0813">Transport</keyword>
<evidence type="ECO:0000256" key="2">
    <source>
        <dbReference type="ARBA" id="ARBA00022617"/>
    </source>
</evidence>
<keyword evidence="2 6" id="KW-0349">Heme</keyword>
<evidence type="ECO:0000256" key="4">
    <source>
        <dbReference type="ARBA" id="ARBA00022982"/>
    </source>
</evidence>
<evidence type="ECO:0000313" key="8">
    <source>
        <dbReference type="EMBL" id="MBT2188650.1"/>
    </source>
</evidence>
<dbReference type="GO" id="GO:0046872">
    <property type="term" value="F:metal ion binding"/>
    <property type="evidence" value="ECO:0007669"/>
    <property type="project" value="UniProtKB-KW"/>
</dbReference>
<proteinExistence type="predicted"/>
<dbReference type="Proteomes" id="UP001138757">
    <property type="component" value="Unassembled WGS sequence"/>
</dbReference>
<gene>
    <name evidence="8" type="ORF">KK488_16980</name>
</gene>
<reference evidence="8" key="1">
    <citation type="submission" date="2021-05" db="EMBL/GenBank/DDBJ databases">
        <title>Genome of Sphingobium sp. strain.</title>
        <authorList>
            <person name="Fan R."/>
        </authorList>
    </citation>
    <scope>NUCLEOTIDE SEQUENCE</scope>
    <source>
        <strain evidence="8">H33</strain>
    </source>
</reference>
<dbReference type="InterPro" id="IPR051811">
    <property type="entry name" value="Cytochrome_c550/c551-like"/>
</dbReference>